<keyword evidence="7" id="KW-1133">Transmembrane helix</keyword>
<dbReference type="InterPro" id="IPR002401">
    <property type="entry name" value="Cyt_P450_E_grp-I"/>
</dbReference>
<evidence type="ECO:0000256" key="2">
    <source>
        <dbReference type="ARBA" id="ARBA00004167"/>
    </source>
</evidence>
<comment type="similarity">
    <text evidence="3 13">Belongs to the cytochrome P450 family.</text>
</comment>
<dbReference type="GO" id="GO:0016705">
    <property type="term" value="F:oxidoreductase activity, acting on paired donors, with incorporation or reduction of molecular oxygen"/>
    <property type="evidence" value="ECO:0007669"/>
    <property type="project" value="InterPro"/>
</dbReference>
<dbReference type="PRINTS" id="PR00385">
    <property type="entry name" value="P450"/>
</dbReference>
<evidence type="ECO:0000256" key="6">
    <source>
        <dbReference type="ARBA" id="ARBA00022723"/>
    </source>
</evidence>
<evidence type="ECO:0000313" key="14">
    <source>
        <dbReference type="EMBL" id="RMZ71677.1"/>
    </source>
</evidence>
<dbReference type="AlphaFoldDB" id="A0A3M7MB20"/>
<dbReference type="InterPro" id="IPR050121">
    <property type="entry name" value="Cytochrome_P450_monoxygenase"/>
</dbReference>
<keyword evidence="9 12" id="KW-0408">Iron</keyword>
<dbReference type="Pfam" id="PF00067">
    <property type="entry name" value="p450"/>
    <property type="match status" value="1"/>
</dbReference>
<dbReference type="OrthoDB" id="1470350at2759"/>
<evidence type="ECO:0000256" key="10">
    <source>
        <dbReference type="ARBA" id="ARBA00023033"/>
    </source>
</evidence>
<evidence type="ECO:0000256" key="11">
    <source>
        <dbReference type="ARBA" id="ARBA00023136"/>
    </source>
</evidence>
<keyword evidence="4 12" id="KW-0349">Heme</keyword>
<dbReference type="CDD" id="cd11058">
    <property type="entry name" value="CYP60B-like"/>
    <property type="match status" value="1"/>
</dbReference>
<dbReference type="InterPro" id="IPR001128">
    <property type="entry name" value="Cyt_P450"/>
</dbReference>
<dbReference type="InterPro" id="IPR036396">
    <property type="entry name" value="Cyt_P450_sf"/>
</dbReference>
<dbReference type="PROSITE" id="PS00086">
    <property type="entry name" value="CYTOCHROME_P450"/>
    <property type="match status" value="1"/>
</dbReference>
<dbReference type="GO" id="GO:0020037">
    <property type="term" value="F:heme binding"/>
    <property type="evidence" value="ECO:0007669"/>
    <property type="project" value="InterPro"/>
</dbReference>
<evidence type="ECO:0000256" key="4">
    <source>
        <dbReference type="ARBA" id="ARBA00022617"/>
    </source>
</evidence>
<protein>
    <submittedName>
        <fullName evidence="14">Cytochrome p450</fullName>
    </submittedName>
</protein>
<evidence type="ECO:0000256" key="7">
    <source>
        <dbReference type="ARBA" id="ARBA00022989"/>
    </source>
</evidence>
<reference evidence="14 15" key="1">
    <citation type="journal article" date="2014" name="PLoS ONE">
        <title>De novo Genome Assembly of the Fungal Plant Pathogen Pyrenophora semeniperda.</title>
        <authorList>
            <person name="Soliai M.M."/>
            <person name="Meyer S.E."/>
            <person name="Udall J.A."/>
            <person name="Elzinga D.E."/>
            <person name="Hermansen R.A."/>
            <person name="Bodily P.M."/>
            <person name="Hart A.A."/>
            <person name="Coleman C.E."/>
        </authorList>
    </citation>
    <scope>NUCLEOTIDE SEQUENCE [LARGE SCALE GENOMIC DNA]</scope>
    <source>
        <strain evidence="14 15">CCB06</strain>
        <tissue evidence="14">Mycelium</tissue>
    </source>
</reference>
<evidence type="ECO:0000256" key="8">
    <source>
        <dbReference type="ARBA" id="ARBA00023002"/>
    </source>
</evidence>
<dbReference type="FunFam" id="1.10.630.10:FF:000047">
    <property type="entry name" value="Cytochrome P450 monooxygenase"/>
    <property type="match status" value="1"/>
</dbReference>
<dbReference type="GO" id="GO:0005506">
    <property type="term" value="F:iron ion binding"/>
    <property type="evidence" value="ECO:0007669"/>
    <property type="project" value="InterPro"/>
</dbReference>
<feature type="binding site" description="axial binding residue" evidence="12">
    <location>
        <position position="441"/>
    </location>
    <ligand>
        <name>heme</name>
        <dbReference type="ChEBI" id="CHEBI:30413"/>
    </ligand>
    <ligandPart>
        <name>Fe</name>
        <dbReference type="ChEBI" id="CHEBI:18248"/>
    </ligandPart>
</feature>
<dbReference type="PANTHER" id="PTHR24305:SF210">
    <property type="entry name" value="CYTOCHROME P450 MONOOXYGENASE ASQL-RELATED"/>
    <property type="match status" value="1"/>
</dbReference>
<keyword evidence="6 12" id="KW-0479">Metal-binding</keyword>
<evidence type="ECO:0000256" key="1">
    <source>
        <dbReference type="ARBA" id="ARBA00001971"/>
    </source>
</evidence>
<keyword evidence="8 13" id="KW-0560">Oxidoreductase</keyword>
<evidence type="ECO:0000256" key="3">
    <source>
        <dbReference type="ARBA" id="ARBA00010617"/>
    </source>
</evidence>
<keyword evidence="11" id="KW-0472">Membrane</keyword>
<keyword evidence="10 13" id="KW-0503">Monooxygenase</keyword>
<dbReference type="GO" id="GO:0004497">
    <property type="term" value="F:monooxygenase activity"/>
    <property type="evidence" value="ECO:0007669"/>
    <property type="project" value="UniProtKB-KW"/>
</dbReference>
<dbReference type="EMBL" id="KE747827">
    <property type="protein sequence ID" value="RMZ71677.1"/>
    <property type="molecule type" value="Genomic_DNA"/>
</dbReference>
<accession>A0A3M7MB20</accession>
<dbReference type="InterPro" id="IPR017972">
    <property type="entry name" value="Cyt_P450_CS"/>
</dbReference>
<evidence type="ECO:0000256" key="9">
    <source>
        <dbReference type="ARBA" id="ARBA00023004"/>
    </source>
</evidence>
<evidence type="ECO:0000256" key="5">
    <source>
        <dbReference type="ARBA" id="ARBA00022692"/>
    </source>
</evidence>
<gene>
    <name evidence="14" type="ORF">GMOD_00006819</name>
</gene>
<dbReference type="PRINTS" id="PR00463">
    <property type="entry name" value="EP450I"/>
</dbReference>
<dbReference type="Proteomes" id="UP000265663">
    <property type="component" value="Unassembled WGS sequence"/>
</dbReference>
<evidence type="ECO:0000256" key="13">
    <source>
        <dbReference type="RuleBase" id="RU000461"/>
    </source>
</evidence>
<proteinExistence type="inferred from homology"/>
<sequence>MYSILRIFGAIVAFLFLRFVVRAIYRVYFHPLSKFPGPKLYAATRIPHIIDQSTGRRLDALRDLHRKYGPIVRIQHDELSFTEPNAWKDIYGHGTKGTAGSPPPKALNRYASPANGVPSMIVAPNKDHARQRKIFTPAFSDRALKQQEPLFFKYMDKLVQLLKKGIDEDPEKKVDLVRMYNFTTFDVMGRLTFGESLHMLDKSEYDPWVTAIFAGVKLGTSLQLVALYPLLWRFWKRFVPASINQKRVDHFNHSITRVTKRLEKGEETEDIDLWKYVLTQKEGRGLDRGEMDSHASLFMIAGTETTATLVSGLTYYLLTSPDCMRKVCEEVRGAFDTEADMNMEKIAALPYLSACIKEALRLYPPVPIALHRRTPENGSTVVDNFIPPGTTVSIAQHVMYTDPQYFKKATEFVPERWLGDPEFENDQRQCVQPFSVGPRDCLGKNMAYHEMRLLMAKVLYNFDIELCPESNNWTEQATYVVWEKKPLICKLKRAN</sequence>
<comment type="subcellular location">
    <subcellularLocation>
        <location evidence="2">Membrane</location>
        <topology evidence="2">Single-pass membrane protein</topology>
    </subcellularLocation>
</comment>
<dbReference type="PANTHER" id="PTHR24305">
    <property type="entry name" value="CYTOCHROME P450"/>
    <property type="match status" value="1"/>
</dbReference>
<comment type="cofactor">
    <cofactor evidence="1 12">
        <name>heme</name>
        <dbReference type="ChEBI" id="CHEBI:30413"/>
    </cofactor>
</comment>
<dbReference type="Gene3D" id="1.10.630.10">
    <property type="entry name" value="Cytochrome P450"/>
    <property type="match status" value="1"/>
</dbReference>
<organism evidence="14 15">
    <name type="scientific">Pyrenophora seminiperda CCB06</name>
    <dbReference type="NCBI Taxonomy" id="1302712"/>
    <lineage>
        <taxon>Eukaryota</taxon>
        <taxon>Fungi</taxon>
        <taxon>Dikarya</taxon>
        <taxon>Ascomycota</taxon>
        <taxon>Pezizomycotina</taxon>
        <taxon>Dothideomycetes</taxon>
        <taxon>Pleosporomycetidae</taxon>
        <taxon>Pleosporales</taxon>
        <taxon>Pleosporineae</taxon>
        <taxon>Pleosporaceae</taxon>
        <taxon>Pyrenophora</taxon>
    </lineage>
</organism>
<name>A0A3M7MB20_9PLEO</name>
<dbReference type="SUPFAM" id="SSF48264">
    <property type="entry name" value="Cytochrome P450"/>
    <property type="match status" value="1"/>
</dbReference>
<dbReference type="GO" id="GO:0009403">
    <property type="term" value="P:toxin biosynthetic process"/>
    <property type="evidence" value="ECO:0007669"/>
    <property type="project" value="UniProtKB-ARBA"/>
</dbReference>
<evidence type="ECO:0000313" key="15">
    <source>
        <dbReference type="Proteomes" id="UP000265663"/>
    </source>
</evidence>
<evidence type="ECO:0000256" key="12">
    <source>
        <dbReference type="PIRSR" id="PIRSR602401-1"/>
    </source>
</evidence>
<keyword evidence="15" id="KW-1185">Reference proteome</keyword>
<dbReference type="GO" id="GO:0016020">
    <property type="term" value="C:membrane"/>
    <property type="evidence" value="ECO:0007669"/>
    <property type="project" value="UniProtKB-SubCell"/>
</dbReference>
<keyword evidence="5" id="KW-0812">Transmembrane</keyword>